<reference evidence="4 5" key="1">
    <citation type="submission" date="2018-06" db="EMBL/GenBank/DDBJ databases">
        <authorList>
            <consortium name="Pathogen Informatics"/>
            <person name="Doyle S."/>
        </authorList>
    </citation>
    <scope>NUCLEOTIDE SEQUENCE [LARGE SCALE GENOMIC DNA]</scope>
    <source>
        <strain evidence="4 5">NCTC13093</strain>
    </source>
</reference>
<protein>
    <submittedName>
        <fullName evidence="4">Uncharacterized protein conserved in bacteria (DUF2057)</fullName>
    </submittedName>
</protein>
<keyword evidence="5" id="KW-1185">Reference proteome</keyword>
<evidence type="ECO:0000313" key="4">
    <source>
        <dbReference type="EMBL" id="SPT70641.1"/>
    </source>
</evidence>
<evidence type="ECO:0000256" key="2">
    <source>
        <dbReference type="ARBA" id="ARBA00022729"/>
    </source>
</evidence>
<name>A0A2X0WYM1_9GAMM</name>
<dbReference type="InterPro" id="IPR018635">
    <property type="entry name" value="UPF0319"/>
</dbReference>
<dbReference type="AlphaFoldDB" id="A0A2X0WYM1"/>
<dbReference type="PANTHER" id="PTHR38108:SF1">
    <property type="entry name" value="UPF0319 PROTEIN YCCT"/>
    <property type="match status" value="1"/>
</dbReference>
<evidence type="ECO:0000313" key="5">
    <source>
        <dbReference type="Proteomes" id="UP000250086"/>
    </source>
</evidence>
<sequence length="275" mass="29820">MLQALNIIFNKQLSDKDMRKSNIVKTTVLTLALCCATSAFAGGFKVPPYYSIELVDGATSNFNYDKSTRTLSLEPGRHQLVLSFEGTFGSSRESSLVESSNPIVIDIYNLGADETLSFSYKIPQSLEEASKYARTQVIELNNGKTKVAGDKATYFILQSDSGFSIFRDYRQDLLSVNRLYAPNYVEGSDRTMGLTSYGAPTITATNNMSIGSNSAPANITMPAPGVSSSQNAVMQTSAVGGGAAAVNVKLNDLINLYNSADDKTRLEFVKYVMSH</sequence>
<feature type="signal peptide" evidence="3">
    <location>
        <begin position="1"/>
        <end position="41"/>
    </location>
</feature>
<evidence type="ECO:0000256" key="3">
    <source>
        <dbReference type="SAM" id="SignalP"/>
    </source>
</evidence>
<comment type="similarity">
    <text evidence="1">Belongs to the UPF0319 family.</text>
</comment>
<dbReference type="OrthoDB" id="7058190at2"/>
<organism evidence="4 5">
    <name type="scientific">Anaerobiospirillum thomasii</name>
    <dbReference type="NCBI Taxonomy" id="179995"/>
    <lineage>
        <taxon>Bacteria</taxon>
        <taxon>Pseudomonadati</taxon>
        <taxon>Pseudomonadota</taxon>
        <taxon>Gammaproteobacteria</taxon>
        <taxon>Aeromonadales</taxon>
        <taxon>Succinivibrionaceae</taxon>
        <taxon>Anaerobiospirillum</taxon>
    </lineage>
</organism>
<dbReference type="EMBL" id="UAPV01000001">
    <property type="protein sequence ID" value="SPT70641.1"/>
    <property type="molecule type" value="Genomic_DNA"/>
</dbReference>
<dbReference type="Proteomes" id="UP000250086">
    <property type="component" value="Unassembled WGS sequence"/>
</dbReference>
<proteinExistence type="inferred from homology"/>
<feature type="chain" id="PRO_5016142329" evidence="3">
    <location>
        <begin position="42"/>
        <end position="275"/>
    </location>
</feature>
<dbReference type="Pfam" id="PF09829">
    <property type="entry name" value="DUF2057"/>
    <property type="match status" value="1"/>
</dbReference>
<evidence type="ECO:0000256" key="1">
    <source>
        <dbReference type="ARBA" id="ARBA00008490"/>
    </source>
</evidence>
<dbReference type="PANTHER" id="PTHR38108">
    <property type="entry name" value="UPF0319 PROTEIN YCCT"/>
    <property type="match status" value="1"/>
</dbReference>
<keyword evidence="2 3" id="KW-0732">Signal</keyword>
<accession>A0A2X0WYM1</accession>
<gene>
    <name evidence="4" type="ORF">NCTC13093_02059</name>
</gene>